<dbReference type="InterPro" id="IPR018300">
    <property type="entry name" value="Aminotrans_IV_CS"/>
</dbReference>
<dbReference type="PIRSF" id="PIRSF006468">
    <property type="entry name" value="BCAT1"/>
    <property type="match status" value="1"/>
</dbReference>
<evidence type="ECO:0000256" key="4">
    <source>
        <dbReference type="ARBA" id="ARBA00022605"/>
    </source>
</evidence>
<proteinExistence type="inferred from homology"/>
<keyword evidence="6 10" id="KW-0663">Pyridoxal phosphate</keyword>
<dbReference type="NCBIfam" id="NF009897">
    <property type="entry name" value="PRK13357.1"/>
    <property type="match status" value="1"/>
</dbReference>
<accession>A0A6A6Y2H6</accession>
<dbReference type="GeneID" id="54458076"/>
<dbReference type="EC" id="2.6.1.42" evidence="11"/>
<dbReference type="InterPro" id="IPR043132">
    <property type="entry name" value="BCAT-like_C"/>
</dbReference>
<name>A0A6A6Y2H6_9PEZI</name>
<evidence type="ECO:0000256" key="7">
    <source>
        <dbReference type="ARBA" id="ARBA00023304"/>
    </source>
</evidence>
<reference evidence="14" key="3">
    <citation type="submission" date="2025-04" db="UniProtKB">
        <authorList>
            <consortium name="RefSeq"/>
        </authorList>
    </citation>
    <scope>IDENTIFICATION</scope>
    <source>
        <strain evidence="14">CBS 304.34</strain>
    </source>
</reference>
<dbReference type="Pfam" id="PF01063">
    <property type="entry name" value="Aminotran_4"/>
    <property type="match status" value="1"/>
</dbReference>
<dbReference type="Gene3D" id="3.30.470.10">
    <property type="match status" value="1"/>
</dbReference>
<evidence type="ECO:0000256" key="3">
    <source>
        <dbReference type="ARBA" id="ARBA00022576"/>
    </source>
</evidence>
<sequence>MAPALLATSLEHVQTFSTPAALDASLLQVTKNPHPSEAPPDEDLAFGKHVTDHMLQVQWTSDYGWHRPRIIPYQEISLDPTACVFHYGFECFEGMKAYKDADGRIRLFRPNANLDRFNKSAARIALPEFNSGELLKLIAEFVKLEAEFISARPGYSLYLRPVLIGTNRGLGVSAPTSALLYLVASPVGPYFSAGFKPIRLEATSSSYATRAWPGGAGNQKIGGNYAPCIAPEKAAQGRGFHQLLWLFGDDDDITEAGTMNLFIVLRVPGGDNFEIVTPPLDGMILPGVTRDCVLSLARERLQPLGWLISERRISMAEVARASQTGTLVEVFGTGTAAVVSPVKAIKWKNDLLDCGLAPTQNAGKVATLMKTWIENRQYGVEDHEWSVLVDRIGR</sequence>
<dbReference type="FunFam" id="3.20.10.10:FF:000004">
    <property type="entry name" value="Branched-chain-amino-acid aminotransferase"/>
    <property type="match status" value="1"/>
</dbReference>
<comment type="catalytic activity">
    <reaction evidence="11">
        <text>L-isoleucine + 2-oxoglutarate = (S)-3-methyl-2-oxopentanoate + L-glutamate</text>
        <dbReference type="Rhea" id="RHEA:24801"/>
        <dbReference type="ChEBI" id="CHEBI:16810"/>
        <dbReference type="ChEBI" id="CHEBI:29985"/>
        <dbReference type="ChEBI" id="CHEBI:35146"/>
        <dbReference type="ChEBI" id="CHEBI:58045"/>
        <dbReference type="EC" id="2.6.1.42"/>
    </reaction>
</comment>
<dbReference type="RefSeq" id="XP_033569722.1">
    <property type="nucleotide sequence ID" value="XM_033717183.1"/>
</dbReference>
<dbReference type="PANTHER" id="PTHR11825">
    <property type="entry name" value="SUBGROUP IIII AMINOTRANSFERASE"/>
    <property type="match status" value="1"/>
</dbReference>
<dbReference type="InterPro" id="IPR033939">
    <property type="entry name" value="BCAT_family"/>
</dbReference>
<dbReference type="PANTHER" id="PTHR11825:SF44">
    <property type="entry name" value="BRANCHED-CHAIN-AMINO-ACID AMINOTRANSFERASE"/>
    <property type="match status" value="1"/>
</dbReference>
<keyword evidence="4 11" id="KW-0028">Amino-acid biosynthesis</keyword>
<comment type="catalytic activity">
    <reaction evidence="11">
        <text>L-valine + 2-oxoglutarate = 3-methyl-2-oxobutanoate + L-glutamate</text>
        <dbReference type="Rhea" id="RHEA:24813"/>
        <dbReference type="ChEBI" id="CHEBI:11851"/>
        <dbReference type="ChEBI" id="CHEBI:16810"/>
        <dbReference type="ChEBI" id="CHEBI:29985"/>
        <dbReference type="ChEBI" id="CHEBI:57762"/>
        <dbReference type="EC" id="2.6.1.42"/>
    </reaction>
</comment>
<reference evidence="12 14" key="1">
    <citation type="journal article" date="2020" name="Stud. Mycol.">
        <title>101 Dothideomycetes genomes: a test case for predicting lifestyles and emergence of pathogens.</title>
        <authorList>
            <person name="Haridas S."/>
            <person name="Albert R."/>
            <person name="Binder M."/>
            <person name="Bloem J."/>
            <person name="Labutti K."/>
            <person name="Salamov A."/>
            <person name="Andreopoulos B."/>
            <person name="Baker S."/>
            <person name="Barry K."/>
            <person name="Bills G."/>
            <person name="Bluhm B."/>
            <person name="Cannon C."/>
            <person name="Castanera R."/>
            <person name="Culley D."/>
            <person name="Daum C."/>
            <person name="Ezra D."/>
            <person name="Gonzalez J."/>
            <person name="Henrissat B."/>
            <person name="Kuo A."/>
            <person name="Liang C."/>
            <person name="Lipzen A."/>
            <person name="Lutzoni F."/>
            <person name="Magnuson J."/>
            <person name="Mondo S."/>
            <person name="Nolan M."/>
            <person name="Ohm R."/>
            <person name="Pangilinan J."/>
            <person name="Park H.-J."/>
            <person name="Ramirez L."/>
            <person name="Alfaro M."/>
            <person name="Sun H."/>
            <person name="Tritt A."/>
            <person name="Yoshinaga Y."/>
            <person name="Zwiers L.-H."/>
            <person name="Turgeon B."/>
            <person name="Goodwin S."/>
            <person name="Spatafora J."/>
            <person name="Crous P."/>
            <person name="Grigoriev I."/>
        </authorList>
    </citation>
    <scope>NUCLEOTIDE SEQUENCE</scope>
    <source>
        <strain evidence="12 14">CBS 304.34</strain>
    </source>
</reference>
<dbReference type="SUPFAM" id="SSF56752">
    <property type="entry name" value="D-aminoacid aminotransferase-like PLP-dependent enzymes"/>
    <property type="match status" value="1"/>
</dbReference>
<feature type="modified residue" description="N6-(pyridoxal phosphate)lysine" evidence="8">
    <location>
        <position position="220"/>
    </location>
</feature>
<keyword evidence="7 11" id="KW-0100">Branched-chain amino acid biosynthesis</keyword>
<comment type="similarity">
    <text evidence="2 9">Belongs to the class-IV pyridoxal-phosphate-dependent aminotransferase family.</text>
</comment>
<keyword evidence="3 11" id="KW-0032">Aminotransferase</keyword>
<dbReference type="GO" id="GO:0009098">
    <property type="term" value="P:L-leucine biosynthetic process"/>
    <property type="evidence" value="ECO:0007669"/>
    <property type="project" value="TreeGrafter"/>
</dbReference>
<evidence type="ECO:0000256" key="5">
    <source>
        <dbReference type="ARBA" id="ARBA00022679"/>
    </source>
</evidence>
<evidence type="ECO:0000256" key="10">
    <source>
        <dbReference type="RuleBase" id="RU004516"/>
    </source>
</evidence>
<dbReference type="CDD" id="cd01557">
    <property type="entry name" value="BCAT_beta_family"/>
    <property type="match status" value="1"/>
</dbReference>
<comment type="catalytic activity">
    <reaction evidence="11">
        <text>L-leucine + 2-oxoglutarate = 4-methyl-2-oxopentanoate + L-glutamate</text>
        <dbReference type="Rhea" id="RHEA:18321"/>
        <dbReference type="ChEBI" id="CHEBI:16810"/>
        <dbReference type="ChEBI" id="CHEBI:17865"/>
        <dbReference type="ChEBI" id="CHEBI:29985"/>
        <dbReference type="ChEBI" id="CHEBI:57427"/>
        <dbReference type="EC" id="2.6.1.42"/>
    </reaction>
</comment>
<protein>
    <recommendedName>
        <fullName evidence="11">Branched-chain-amino-acid aminotransferase</fullName>
        <ecNumber evidence="11">2.6.1.42</ecNumber>
    </recommendedName>
</protein>
<evidence type="ECO:0000313" key="13">
    <source>
        <dbReference type="Proteomes" id="UP000504636"/>
    </source>
</evidence>
<dbReference type="GO" id="GO:0004084">
    <property type="term" value="F:branched-chain-amino-acid transaminase activity"/>
    <property type="evidence" value="ECO:0007669"/>
    <property type="project" value="UniProtKB-EC"/>
</dbReference>
<comment type="cofactor">
    <cofactor evidence="1 10">
        <name>pyridoxal 5'-phosphate</name>
        <dbReference type="ChEBI" id="CHEBI:597326"/>
    </cofactor>
</comment>
<reference evidence="14" key="2">
    <citation type="submission" date="2020-04" db="EMBL/GenBank/DDBJ databases">
        <authorList>
            <consortium name="NCBI Genome Project"/>
        </authorList>
    </citation>
    <scope>NUCLEOTIDE SEQUENCE</scope>
    <source>
        <strain evidence="14">CBS 304.34</strain>
    </source>
</reference>
<dbReference type="Proteomes" id="UP000504636">
    <property type="component" value="Unplaced"/>
</dbReference>
<dbReference type="InterPro" id="IPR043131">
    <property type="entry name" value="BCAT-like_N"/>
</dbReference>
<dbReference type="GO" id="GO:0009099">
    <property type="term" value="P:L-valine biosynthetic process"/>
    <property type="evidence" value="ECO:0007669"/>
    <property type="project" value="TreeGrafter"/>
</dbReference>
<evidence type="ECO:0000313" key="14">
    <source>
        <dbReference type="RefSeq" id="XP_033569722.1"/>
    </source>
</evidence>
<dbReference type="OrthoDB" id="1732691at2759"/>
<evidence type="ECO:0000256" key="8">
    <source>
        <dbReference type="PIRSR" id="PIRSR006468-1"/>
    </source>
</evidence>
<dbReference type="AlphaFoldDB" id="A0A6A6Y2H6"/>
<dbReference type="NCBIfam" id="TIGR01123">
    <property type="entry name" value="ilvE_II"/>
    <property type="match status" value="1"/>
</dbReference>
<evidence type="ECO:0000256" key="2">
    <source>
        <dbReference type="ARBA" id="ARBA00009320"/>
    </source>
</evidence>
<gene>
    <name evidence="12 14" type="ORF">BDZ99DRAFT_428171</name>
</gene>
<evidence type="ECO:0000256" key="6">
    <source>
        <dbReference type="ARBA" id="ARBA00022898"/>
    </source>
</evidence>
<dbReference type="InterPro" id="IPR005786">
    <property type="entry name" value="B_amino_transII"/>
</dbReference>
<evidence type="ECO:0000256" key="11">
    <source>
        <dbReference type="RuleBase" id="RU004517"/>
    </source>
</evidence>
<dbReference type="Gene3D" id="3.20.10.10">
    <property type="entry name" value="D-amino Acid Aminotransferase, subunit A, domain 2"/>
    <property type="match status" value="1"/>
</dbReference>
<evidence type="ECO:0000256" key="9">
    <source>
        <dbReference type="RuleBase" id="RU004106"/>
    </source>
</evidence>
<dbReference type="GO" id="GO:0005739">
    <property type="term" value="C:mitochondrion"/>
    <property type="evidence" value="ECO:0007669"/>
    <property type="project" value="TreeGrafter"/>
</dbReference>
<dbReference type="FunFam" id="3.30.470.10:FF:000005">
    <property type="entry name" value="Branched-chain-amino-acid aminotransferase"/>
    <property type="match status" value="1"/>
</dbReference>
<keyword evidence="13" id="KW-1185">Reference proteome</keyword>
<evidence type="ECO:0000313" key="12">
    <source>
        <dbReference type="EMBL" id="KAF2802758.1"/>
    </source>
</evidence>
<dbReference type="EMBL" id="MU003721">
    <property type="protein sequence ID" value="KAF2802758.1"/>
    <property type="molecule type" value="Genomic_DNA"/>
</dbReference>
<dbReference type="InterPro" id="IPR001544">
    <property type="entry name" value="Aminotrans_IV"/>
</dbReference>
<evidence type="ECO:0000256" key="1">
    <source>
        <dbReference type="ARBA" id="ARBA00001933"/>
    </source>
</evidence>
<keyword evidence="5 11" id="KW-0808">Transferase</keyword>
<organism evidence="12">
    <name type="scientific">Mytilinidion resinicola</name>
    <dbReference type="NCBI Taxonomy" id="574789"/>
    <lineage>
        <taxon>Eukaryota</taxon>
        <taxon>Fungi</taxon>
        <taxon>Dikarya</taxon>
        <taxon>Ascomycota</taxon>
        <taxon>Pezizomycotina</taxon>
        <taxon>Dothideomycetes</taxon>
        <taxon>Pleosporomycetidae</taxon>
        <taxon>Mytilinidiales</taxon>
        <taxon>Mytilinidiaceae</taxon>
        <taxon>Mytilinidion</taxon>
    </lineage>
</organism>
<dbReference type="PROSITE" id="PS00770">
    <property type="entry name" value="AA_TRANSFER_CLASS_4"/>
    <property type="match status" value="1"/>
</dbReference>
<dbReference type="InterPro" id="IPR036038">
    <property type="entry name" value="Aminotransferase-like"/>
</dbReference>